<organism evidence="4 5">
    <name type="scientific">Thermaerobacter subterraneus DSM 13965</name>
    <dbReference type="NCBI Taxonomy" id="867903"/>
    <lineage>
        <taxon>Bacteria</taxon>
        <taxon>Bacillati</taxon>
        <taxon>Bacillota</taxon>
        <taxon>Clostridia</taxon>
        <taxon>Eubacteriales</taxon>
        <taxon>Clostridiales Family XVII. Incertae Sedis</taxon>
        <taxon>Thermaerobacter</taxon>
    </lineage>
</organism>
<evidence type="ECO:0000313" key="5">
    <source>
        <dbReference type="Proteomes" id="UP000005710"/>
    </source>
</evidence>
<dbReference type="Gene3D" id="3.30.750.24">
    <property type="entry name" value="STAS domain"/>
    <property type="match status" value="1"/>
</dbReference>
<dbReference type="eggNOG" id="COG1366">
    <property type="taxonomic scope" value="Bacteria"/>
</dbReference>
<dbReference type="PANTHER" id="PTHR33495:SF2">
    <property type="entry name" value="ANTI-SIGMA FACTOR ANTAGONIST TM_1081-RELATED"/>
    <property type="match status" value="1"/>
</dbReference>
<gene>
    <name evidence="4" type="ORF">ThesuDRAFT_00103</name>
</gene>
<dbReference type="PANTHER" id="PTHR33495">
    <property type="entry name" value="ANTI-SIGMA FACTOR ANTAGONIST TM_1081-RELATED-RELATED"/>
    <property type="match status" value="1"/>
</dbReference>
<dbReference type="EMBL" id="AENY02000004">
    <property type="protein sequence ID" value="EKP93859.1"/>
    <property type="molecule type" value="Genomic_DNA"/>
</dbReference>
<dbReference type="Proteomes" id="UP000005710">
    <property type="component" value="Unassembled WGS sequence"/>
</dbReference>
<dbReference type="NCBIfam" id="TIGR00377">
    <property type="entry name" value="ant_ant_sig"/>
    <property type="match status" value="1"/>
</dbReference>
<comment type="similarity">
    <text evidence="1 2">Belongs to the anti-sigma-factor antagonist family.</text>
</comment>
<evidence type="ECO:0000259" key="3">
    <source>
        <dbReference type="PROSITE" id="PS50801"/>
    </source>
</evidence>
<name>K6PZ59_9FIRM</name>
<feature type="domain" description="STAS" evidence="3">
    <location>
        <begin position="1"/>
        <end position="111"/>
    </location>
</feature>
<dbReference type="CDD" id="cd07043">
    <property type="entry name" value="STAS_anti-anti-sigma_factors"/>
    <property type="match status" value="1"/>
</dbReference>
<dbReference type="GO" id="GO:0043856">
    <property type="term" value="F:anti-sigma factor antagonist activity"/>
    <property type="evidence" value="ECO:0007669"/>
    <property type="project" value="InterPro"/>
</dbReference>
<reference evidence="4" key="1">
    <citation type="submission" date="2010-10" db="EMBL/GenBank/DDBJ databases">
        <authorList>
            <consortium name="US DOE Joint Genome Institute (JGI-PGF)"/>
            <person name="Lucas S."/>
            <person name="Copeland A."/>
            <person name="Lapidus A."/>
            <person name="Bruce D."/>
            <person name="Goodwin L."/>
            <person name="Pitluck S."/>
            <person name="Kyrpides N."/>
            <person name="Mavromatis K."/>
            <person name="Detter J.C."/>
            <person name="Han C."/>
            <person name="Land M."/>
            <person name="Hauser L."/>
            <person name="Markowitz V."/>
            <person name="Cheng J.-F."/>
            <person name="Hugenholtz P."/>
            <person name="Woyke T."/>
            <person name="Wu D."/>
            <person name="Pukall R."/>
            <person name="Wahrenburg C."/>
            <person name="Brambilla E."/>
            <person name="Klenk H.-P."/>
            <person name="Eisen J.A."/>
        </authorList>
    </citation>
    <scope>NUCLEOTIDE SEQUENCE [LARGE SCALE GENOMIC DNA]</scope>
    <source>
        <strain evidence="4">DSM 13965</strain>
    </source>
</reference>
<dbReference type="PROSITE" id="PS50801">
    <property type="entry name" value="STAS"/>
    <property type="match status" value="1"/>
</dbReference>
<proteinExistence type="inferred from homology"/>
<evidence type="ECO:0000256" key="2">
    <source>
        <dbReference type="RuleBase" id="RU003749"/>
    </source>
</evidence>
<dbReference type="RefSeq" id="WP_006904805.1">
    <property type="nucleotide sequence ID" value="NZ_JH976536.1"/>
</dbReference>
<dbReference type="SUPFAM" id="SSF52091">
    <property type="entry name" value="SpoIIaa-like"/>
    <property type="match status" value="1"/>
</dbReference>
<dbReference type="InterPro" id="IPR003658">
    <property type="entry name" value="Anti-sigma_ant"/>
</dbReference>
<dbReference type="InterPro" id="IPR002645">
    <property type="entry name" value="STAS_dom"/>
</dbReference>
<protein>
    <recommendedName>
        <fullName evidence="2">Anti-sigma factor antagonist</fullName>
    </recommendedName>
</protein>
<dbReference type="STRING" id="867903.ThesuDRAFT_00103"/>
<comment type="caution">
    <text evidence="4">The sequence shown here is derived from an EMBL/GenBank/DDBJ whole genome shotgun (WGS) entry which is preliminary data.</text>
</comment>
<reference evidence="4" key="2">
    <citation type="submission" date="2012-10" db="EMBL/GenBank/DDBJ databases">
        <title>Improved high-quality draft of Thermaerobacter subterraneus C21, DSM 13965.</title>
        <authorList>
            <consortium name="DOE Joint Genome Institute"/>
            <person name="Eisen J."/>
            <person name="Huntemann M."/>
            <person name="Wei C.-L."/>
            <person name="Han J."/>
            <person name="Detter J.C."/>
            <person name="Han C."/>
            <person name="Tapia R."/>
            <person name="Chen A."/>
            <person name="Kyrpides N."/>
            <person name="Mavromatis K."/>
            <person name="Markowitz V."/>
            <person name="Szeto E."/>
            <person name="Ivanova N."/>
            <person name="Mikhailova N."/>
            <person name="Ovchinnikova G."/>
            <person name="Pagani I."/>
            <person name="Pati A."/>
            <person name="Goodwin L."/>
            <person name="Nordberg H.P."/>
            <person name="Cantor M.N."/>
            <person name="Hua S.X."/>
            <person name="Woyke T."/>
            <person name="Eisen J."/>
            <person name="Klenk H.-P."/>
        </authorList>
    </citation>
    <scope>NUCLEOTIDE SEQUENCE [LARGE SCALE GENOMIC DNA]</scope>
    <source>
        <strain evidence="4">DSM 13965</strain>
    </source>
</reference>
<accession>K6PZ59</accession>
<evidence type="ECO:0000313" key="4">
    <source>
        <dbReference type="EMBL" id="EKP93859.1"/>
    </source>
</evidence>
<evidence type="ECO:0000256" key="1">
    <source>
        <dbReference type="ARBA" id="ARBA00009013"/>
    </source>
</evidence>
<dbReference type="InterPro" id="IPR036513">
    <property type="entry name" value="STAS_dom_sf"/>
</dbReference>
<dbReference type="AlphaFoldDB" id="K6PZ59"/>
<keyword evidence="5" id="KW-1185">Reference proteome</keyword>
<dbReference type="Pfam" id="PF01740">
    <property type="entry name" value="STAS"/>
    <property type="match status" value="1"/>
</dbReference>
<sequence>MQVQLDWTGRTLVARLAGDFDEHGAEVFRLEIERAVRRRAYDHLVVNLQKVHFIDSSGLGALLGRYRRAREDGARVSMVSAPPHVRAVLQMAGILQWIPLYDDEPTALGAGRGVVQG</sequence>
<dbReference type="OrthoDB" id="9796601at2"/>
<dbReference type="HOGENOM" id="CLU_115403_7_0_9"/>